<dbReference type="SUPFAM" id="SSF52096">
    <property type="entry name" value="ClpP/crotonase"/>
    <property type="match status" value="1"/>
</dbReference>
<dbReference type="Proteomes" id="UP000434036">
    <property type="component" value="Unassembled WGS sequence"/>
</dbReference>
<dbReference type="Gene3D" id="3.30.750.44">
    <property type="match status" value="1"/>
</dbReference>
<feature type="signal peptide" evidence="1">
    <location>
        <begin position="1"/>
        <end position="21"/>
    </location>
</feature>
<dbReference type="RefSeq" id="WP_160625786.1">
    <property type="nucleotide sequence ID" value="NZ_WUUQ01000007.1"/>
</dbReference>
<dbReference type="GO" id="GO:0008236">
    <property type="term" value="F:serine-type peptidase activity"/>
    <property type="evidence" value="ECO:0007669"/>
    <property type="project" value="InterPro"/>
</dbReference>
<accession>A0A6N8U874</accession>
<keyword evidence="4" id="KW-1185">Reference proteome</keyword>
<sequence length="401" mass="45327">MKKIFQCLLAGLLVLMLSGCGGDGLELTQEEMLEDYDSMWISIEENYPHMAVAQRITGKDFNQIKATYRKKITKDISQEQFKAIITLCLDEFDGVGQMHLLDDDEYTYYYRYYKKNATSAEHLSYLFDILNYSQSKSFYDYPSDGGLPKEKTFSKNVETAILEEGQIAYIQIHSMDVSKMEKDGAKIRKFLEKVKDYKAVILDIQGVTSGSELYWRKYIVPMNIERETSFSIYGLVKGGLSKEYLHTEQSLQPVSSLKSMDKLLADDISGITDYVKSDFVVPSETGKKLFNGAFYLLVDENVSGPAETFAMFAKEKKFATLVGENTAGDTRRLEPIMVRLPNSGLIMRFEASHELNADGSSNIEFGTAPDIYKQAGNDALKQAVESIHKRFSLPDSEPANE</sequence>
<dbReference type="AlphaFoldDB" id="A0A6N8U874"/>
<organism evidence="3 4">
    <name type="scientific">Copranaerobaculum intestinale</name>
    <dbReference type="NCBI Taxonomy" id="2692629"/>
    <lineage>
        <taxon>Bacteria</taxon>
        <taxon>Bacillati</taxon>
        <taxon>Bacillota</taxon>
        <taxon>Erysipelotrichia</taxon>
        <taxon>Erysipelotrichales</taxon>
        <taxon>Erysipelotrichaceae</taxon>
        <taxon>Copranaerobaculum</taxon>
    </lineage>
</organism>
<feature type="domain" description="Tail specific protease" evidence="2">
    <location>
        <begin position="167"/>
        <end position="371"/>
    </location>
</feature>
<dbReference type="InterPro" id="IPR029045">
    <property type="entry name" value="ClpP/crotonase-like_dom_sf"/>
</dbReference>
<proteinExistence type="predicted"/>
<reference evidence="3 4" key="2">
    <citation type="submission" date="2020-01" db="EMBL/GenBank/DDBJ databases">
        <title>Clostridiaceae sp. nov. isolated from the gut of human by culturomics.</title>
        <authorList>
            <person name="Chang Y."/>
        </authorList>
    </citation>
    <scope>NUCLEOTIDE SEQUENCE [LARGE SCALE GENOMIC DNA]</scope>
    <source>
        <strain evidence="3 4">DONG20-135</strain>
    </source>
</reference>
<dbReference type="Gene3D" id="3.90.226.10">
    <property type="entry name" value="2-enoyl-CoA Hydratase, Chain A, domain 1"/>
    <property type="match status" value="1"/>
</dbReference>
<dbReference type="GO" id="GO:0006508">
    <property type="term" value="P:proteolysis"/>
    <property type="evidence" value="ECO:0007669"/>
    <property type="project" value="InterPro"/>
</dbReference>
<evidence type="ECO:0000313" key="3">
    <source>
        <dbReference type="EMBL" id="MXQ74398.1"/>
    </source>
</evidence>
<reference evidence="3 4" key="1">
    <citation type="submission" date="2019-12" db="EMBL/GenBank/DDBJ databases">
        <authorList>
            <person name="Yang R."/>
        </authorList>
    </citation>
    <scope>NUCLEOTIDE SEQUENCE [LARGE SCALE GENOMIC DNA]</scope>
    <source>
        <strain evidence="3 4">DONG20-135</strain>
    </source>
</reference>
<dbReference type="InterPro" id="IPR005151">
    <property type="entry name" value="Tail-specific_protease"/>
</dbReference>
<dbReference type="Pfam" id="PF03572">
    <property type="entry name" value="Peptidase_S41"/>
    <property type="match status" value="1"/>
</dbReference>
<feature type="chain" id="PRO_5039072777" description="Tail specific protease domain-containing protein" evidence="1">
    <location>
        <begin position="22"/>
        <end position="401"/>
    </location>
</feature>
<name>A0A6N8U874_9FIRM</name>
<evidence type="ECO:0000256" key="1">
    <source>
        <dbReference type="SAM" id="SignalP"/>
    </source>
</evidence>
<dbReference type="EMBL" id="WUUQ01000007">
    <property type="protein sequence ID" value="MXQ74398.1"/>
    <property type="molecule type" value="Genomic_DNA"/>
</dbReference>
<comment type="caution">
    <text evidence="3">The sequence shown here is derived from an EMBL/GenBank/DDBJ whole genome shotgun (WGS) entry which is preliminary data.</text>
</comment>
<protein>
    <recommendedName>
        <fullName evidence="2">Tail specific protease domain-containing protein</fullName>
    </recommendedName>
</protein>
<evidence type="ECO:0000313" key="4">
    <source>
        <dbReference type="Proteomes" id="UP000434036"/>
    </source>
</evidence>
<evidence type="ECO:0000259" key="2">
    <source>
        <dbReference type="Pfam" id="PF03572"/>
    </source>
</evidence>
<dbReference type="PROSITE" id="PS51257">
    <property type="entry name" value="PROKAR_LIPOPROTEIN"/>
    <property type="match status" value="1"/>
</dbReference>
<gene>
    <name evidence="3" type="ORF">GSF08_10725</name>
</gene>
<keyword evidence="1" id="KW-0732">Signal</keyword>